<reference evidence="2 3" key="2">
    <citation type="submission" date="2013-02" db="EMBL/GenBank/DDBJ databases">
        <title>The Genome Sequence of Plasmodium falciparum NF135/5.C10.</title>
        <authorList>
            <consortium name="The Broad Institute Genome Sequencing Platform"/>
            <consortium name="The Broad Institute Genome Sequencing Center for Infectious Disease"/>
            <person name="Neafsey D."/>
            <person name="Cheeseman I."/>
            <person name="Volkman S."/>
            <person name="Adams J."/>
            <person name="Walker B."/>
            <person name="Young S.K."/>
            <person name="Zeng Q."/>
            <person name="Gargeya S."/>
            <person name="Fitzgerald M."/>
            <person name="Haas B."/>
            <person name="Abouelleil A."/>
            <person name="Alvarado L."/>
            <person name="Arachchi H.M."/>
            <person name="Berlin A.M."/>
            <person name="Chapman S.B."/>
            <person name="Dewar J."/>
            <person name="Goldberg J."/>
            <person name="Griggs A."/>
            <person name="Gujja S."/>
            <person name="Hansen M."/>
            <person name="Howarth C."/>
            <person name="Imamovic A."/>
            <person name="Larimer J."/>
            <person name="McCowan C."/>
            <person name="Murphy C."/>
            <person name="Neiman D."/>
            <person name="Pearson M."/>
            <person name="Priest M."/>
            <person name="Roberts A."/>
            <person name="Saif S."/>
            <person name="Shea T."/>
            <person name="Sisk P."/>
            <person name="Sykes S."/>
            <person name="Wortman J."/>
            <person name="Nusbaum C."/>
            <person name="Birren B."/>
        </authorList>
    </citation>
    <scope>NUCLEOTIDE SEQUENCE [LARGE SCALE GENOMIC DNA]</scope>
    <source>
        <strain evidence="2 3">NF135/5.C10</strain>
    </source>
</reference>
<name>W4IFB0_PLAFA</name>
<dbReference type="EMBL" id="KI926052">
    <property type="protein sequence ID" value="ETW42351.1"/>
    <property type="molecule type" value="Genomic_DNA"/>
</dbReference>
<keyword evidence="1" id="KW-0472">Membrane</keyword>
<proteinExistence type="predicted"/>
<dbReference type="Proteomes" id="UP000019114">
    <property type="component" value="Unassembled WGS sequence"/>
</dbReference>
<keyword evidence="1" id="KW-0812">Transmembrane</keyword>
<protein>
    <submittedName>
        <fullName evidence="2">Uncharacterized protein</fullName>
    </submittedName>
</protein>
<feature type="transmembrane region" description="Helical" evidence="1">
    <location>
        <begin position="6"/>
        <end position="24"/>
    </location>
</feature>
<dbReference type="AlphaFoldDB" id="W4IFB0"/>
<evidence type="ECO:0000313" key="3">
    <source>
        <dbReference type="Proteomes" id="UP000019114"/>
    </source>
</evidence>
<keyword evidence="1" id="KW-1133">Transmembrane helix</keyword>
<sequence>MNSLTYFLVKIFNNIIYILFNNVIYRDTLNVQYDKFYIILFISYKYRYNYLSFFAFWNYTY</sequence>
<evidence type="ECO:0000313" key="2">
    <source>
        <dbReference type="EMBL" id="ETW42351.1"/>
    </source>
</evidence>
<feature type="transmembrane region" description="Helical" evidence="1">
    <location>
        <begin position="36"/>
        <end position="57"/>
    </location>
</feature>
<evidence type="ECO:0000256" key="1">
    <source>
        <dbReference type="SAM" id="Phobius"/>
    </source>
</evidence>
<reference evidence="2 3" key="1">
    <citation type="submission" date="2013-02" db="EMBL/GenBank/DDBJ databases">
        <title>The Genome Annotation of Plasmodium falciparum NF135/5.C10.</title>
        <authorList>
            <consortium name="The Broad Institute Genome Sequencing Platform"/>
            <consortium name="The Broad Institute Genome Sequencing Center for Infectious Disease"/>
            <person name="Neafsey D."/>
            <person name="Hoffman S."/>
            <person name="Volkman S."/>
            <person name="Rosenthal P."/>
            <person name="Walker B."/>
            <person name="Young S.K."/>
            <person name="Zeng Q."/>
            <person name="Gargeya S."/>
            <person name="Fitzgerald M."/>
            <person name="Haas B."/>
            <person name="Abouelleil A."/>
            <person name="Allen A.W."/>
            <person name="Alvarado L."/>
            <person name="Arachchi H.M."/>
            <person name="Berlin A.M."/>
            <person name="Chapman S.B."/>
            <person name="Gainer-Dewar J."/>
            <person name="Goldberg J."/>
            <person name="Griggs A."/>
            <person name="Gujja S."/>
            <person name="Hansen M."/>
            <person name="Howarth C."/>
            <person name="Imamovic A."/>
            <person name="Ireland A."/>
            <person name="Larimer J."/>
            <person name="McCowan C."/>
            <person name="Murphy C."/>
            <person name="Pearson M."/>
            <person name="Poon T.W."/>
            <person name="Priest M."/>
            <person name="Roberts A."/>
            <person name="Saif S."/>
            <person name="Shea T."/>
            <person name="Sisk P."/>
            <person name="Sykes S."/>
            <person name="Wortman J."/>
            <person name="Nusbaum C."/>
            <person name="Birren B."/>
        </authorList>
    </citation>
    <scope>NUCLEOTIDE SEQUENCE [LARGE SCALE GENOMIC DNA]</scope>
    <source>
        <strain evidence="2 3">NF135/5.C10</strain>
    </source>
</reference>
<gene>
    <name evidence="2" type="ORF">PFNF135_03361</name>
</gene>
<accession>W4IFB0</accession>
<organism evidence="2 3">
    <name type="scientific">Plasmodium falciparum NF135/5.C10</name>
    <dbReference type="NCBI Taxonomy" id="1036726"/>
    <lineage>
        <taxon>Eukaryota</taxon>
        <taxon>Sar</taxon>
        <taxon>Alveolata</taxon>
        <taxon>Apicomplexa</taxon>
        <taxon>Aconoidasida</taxon>
        <taxon>Haemosporida</taxon>
        <taxon>Plasmodiidae</taxon>
        <taxon>Plasmodium</taxon>
        <taxon>Plasmodium (Laverania)</taxon>
    </lineage>
</organism>